<dbReference type="Gene3D" id="3.50.50.60">
    <property type="entry name" value="FAD/NAD(P)-binding domain"/>
    <property type="match status" value="1"/>
</dbReference>
<gene>
    <name evidence="7" type="ORF">TH53_14040</name>
</gene>
<dbReference type="PROSITE" id="PS00623">
    <property type="entry name" value="GMC_OXRED_1"/>
    <property type="match status" value="1"/>
</dbReference>
<dbReference type="PANTHER" id="PTHR11552">
    <property type="entry name" value="GLUCOSE-METHANOL-CHOLINE GMC OXIDOREDUCTASE"/>
    <property type="match status" value="1"/>
</dbReference>
<name>A0A0D0GPY9_9SPHI</name>
<feature type="non-terminal residue" evidence="7">
    <location>
        <position position="195"/>
    </location>
</feature>
<dbReference type="SUPFAM" id="SSF51905">
    <property type="entry name" value="FAD/NAD(P)-binding domain"/>
    <property type="match status" value="1"/>
</dbReference>
<comment type="cofactor">
    <cofactor evidence="1">
        <name>FAD</name>
        <dbReference type="ChEBI" id="CHEBI:57692"/>
    </cofactor>
</comment>
<evidence type="ECO:0000256" key="2">
    <source>
        <dbReference type="ARBA" id="ARBA00010790"/>
    </source>
</evidence>
<dbReference type="AlphaFoldDB" id="A0A0D0GPY9"/>
<dbReference type="EMBL" id="JXRA01000059">
    <property type="protein sequence ID" value="KIO76596.1"/>
    <property type="molecule type" value="Genomic_DNA"/>
</dbReference>
<dbReference type="GO" id="GO:0008812">
    <property type="term" value="F:choline dehydrogenase activity"/>
    <property type="evidence" value="ECO:0007669"/>
    <property type="project" value="TreeGrafter"/>
</dbReference>
<dbReference type="PANTHER" id="PTHR11552:SF147">
    <property type="entry name" value="CHOLINE DEHYDROGENASE, MITOCHONDRIAL"/>
    <property type="match status" value="1"/>
</dbReference>
<protein>
    <submittedName>
        <fullName evidence="7">Glucose-methanol-choline oxidoreductase</fullName>
    </submittedName>
</protein>
<feature type="domain" description="Glucose-methanol-choline oxidoreductase N-terminal" evidence="6">
    <location>
        <begin position="88"/>
        <end position="111"/>
    </location>
</feature>
<dbReference type="STRING" id="1503925.TH53_14040"/>
<evidence type="ECO:0000313" key="8">
    <source>
        <dbReference type="Proteomes" id="UP000032049"/>
    </source>
</evidence>
<dbReference type="GO" id="GO:0019285">
    <property type="term" value="P:glycine betaine biosynthetic process from choline"/>
    <property type="evidence" value="ECO:0007669"/>
    <property type="project" value="TreeGrafter"/>
</dbReference>
<dbReference type="GO" id="GO:0050660">
    <property type="term" value="F:flavin adenine dinucleotide binding"/>
    <property type="evidence" value="ECO:0007669"/>
    <property type="project" value="InterPro"/>
</dbReference>
<keyword evidence="3 5" id="KW-0285">Flavoprotein</keyword>
<keyword evidence="4 5" id="KW-0274">FAD</keyword>
<evidence type="ECO:0000256" key="4">
    <source>
        <dbReference type="ARBA" id="ARBA00022827"/>
    </source>
</evidence>
<reference evidence="7 8" key="1">
    <citation type="submission" date="2015-01" db="EMBL/GenBank/DDBJ databases">
        <title>Draft genome sequence of Pedobacter sp. NL19 isolated from sludge of an effluent treatment pond in an abandoned uranium mine.</title>
        <authorList>
            <person name="Santos T."/>
            <person name="Caetano T."/>
            <person name="Covas C."/>
            <person name="Cruz A."/>
            <person name="Mendo S."/>
        </authorList>
    </citation>
    <scope>NUCLEOTIDE SEQUENCE [LARGE SCALE GENOMIC DNA]</scope>
    <source>
        <strain evidence="7 8">NL19</strain>
    </source>
</reference>
<evidence type="ECO:0000256" key="1">
    <source>
        <dbReference type="ARBA" id="ARBA00001974"/>
    </source>
</evidence>
<comment type="caution">
    <text evidence="7">The sequence shown here is derived from an EMBL/GenBank/DDBJ whole genome shotgun (WGS) entry which is preliminary data.</text>
</comment>
<keyword evidence="8" id="KW-1185">Reference proteome</keyword>
<sequence length="195" mass="21252">MKDNSNPVPYDYIIVGAGSAGAVMAKRLSQNGHYQVLLVEAGTAPLPDAYPEVLYNANLIAAPGAPQYDWGYQSLPYGITPIIDLPRGKVLGGSSAVNAALAIRPPKKNYEVWARNGLQDWSFEEVLPYYRSMERCVGGSDQWHGREGDFPIHLMSRDYITPLQNTFISAATFLGYPEVTDFNDPTANEGAGPLA</sequence>
<comment type="similarity">
    <text evidence="2 5">Belongs to the GMC oxidoreductase family.</text>
</comment>
<organism evidence="7 8">
    <name type="scientific">Pedobacter lusitanus</name>
    <dbReference type="NCBI Taxonomy" id="1503925"/>
    <lineage>
        <taxon>Bacteria</taxon>
        <taxon>Pseudomonadati</taxon>
        <taxon>Bacteroidota</taxon>
        <taxon>Sphingobacteriia</taxon>
        <taxon>Sphingobacteriales</taxon>
        <taxon>Sphingobacteriaceae</taxon>
        <taxon>Pedobacter</taxon>
    </lineage>
</organism>
<dbReference type="InterPro" id="IPR036188">
    <property type="entry name" value="FAD/NAD-bd_sf"/>
</dbReference>
<evidence type="ECO:0000256" key="5">
    <source>
        <dbReference type="RuleBase" id="RU003968"/>
    </source>
</evidence>
<dbReference type="Pfam" id="PF00732">
    <property type="entry name" value="GMC_oxred_N"/>
    <property type="match status" value="1"/>
</dbReference>
<evidence type="ECO:0000313" key="7">
    <source>
        <dbReference type="EMBL" id="KIO76596.1"/>
    </source>
</evidence>
<dbReference type="GO" id="GO:0016020">
    <property type="term" value="C:membrane"/>
    <property type="evidence" value="ECO:0007669"/>
    <property type="project" value="TreeGrafter"/>
</dbReference>
<dbReference type="InterPro" id="IPR012132">
    <property type="entry name" value="GMC_OxRdtase"/>
</dbReference>
<evidence type="ECO:0000256" key="3">
    <source>
        <dbReference type="ARBA" id="ARBA00022630"/>
    </source>
</evidence>
<dbReference type="InterPro" id="IPR000172">
    <property type="entry name" value="GMC_OxRdtase_N"/>
</dbReference>
<proteinExistence type="inferred from homology"/>
<accession>A0A0D0GPY9</accession>
<dbReference type="Proteomes" id="UP000032049">
    <property type="component" value="Unassembled WGS sequence"/>
</dbReference>
<evidence type="ECO:0000259" key="6">
    <source>
        <dbReference type="PROSITE" id="PS00623"/>
    </source>
</evidence>